<accession>A0A0M5MNY6</accession>
<dbReference type="NCBIfam" id="TIGR02384">
    <property type="entry name" value="RelB_DinJ"/>
    <property type="match status" value="1"/>
</dbReference>
<proteinExistence type="inferred from homology"/>
<dbReference type="GO" id="GO:0006351">
    <property type="term" value="P:DNA-templated transcription"/>
    <property type="evidence" value="ECO:0007669"/>
    <property type="project" value="TreeGrafter"/>
</dbReference>
<evidence type="ECO:0000313" key="4">
    <source>
        <dbReference type="Proteomes" id="UP000059847"/>
    </source>
</evidence>
<geneLocation type="plasmid" evidence="3 4">
    <name>3</name>
</geneLocation>
<dbReference type="PANTHER" id="PTHR38781">
    <property type="entry name" value="ANTITOXIN DINJ-RELATED"/>
    <property type="match status" value="1"/>
</dbReference>
<keyword evidence="3" id="KW-0614">Plasmid</keyword>
<organism evidence="3 4">
    <name type="scientific">Psychrobacter urativorans</name>
    <dbReference type="NCBI Taxonomy" id="45610"/>
    <lineage>
        <taxon>Bacteria</taxon>
        <taxon>Pseudomonadati</taxon>
        <taxon>Pseudomonadota</taxon>
        <taxon>Gammaproteobacteria</taxon>
        <taxon>Moraxellales</taxon>
        <taxon>Moraxellaceae</taxon>
        <taxon>Psychrobacter</taxon>
    </lineage>
</organism>
<gene>
    <name evidence="3" type="ORF">AOC03_12145</name>
</gene>
<evidence type="ECO:0008006" key="5">
    <source>
        <dbReference type="Google" id="ProtNLM"/>
    </source>
</evidence>
<keyword evidence="4" id="KW-1185">Reference proteome</keyword>
<dbReference type="KEGG" id="pur:AOC03_12145"/>
<dbReference type="InterPro" id="IPR007337">
    <property type="entry name" value="RelB/DinJ"/>
</dbReference>
<comment type="similarity">
    <text evidence="1">Belongs to the RelB/DinJ antitoxin family.</text>
</comment>
<dbReference type="RefSeq" id="WP_062536855.1">
    <property type="nucleotide sequence ID" value="NZ_CP012709.1"/>
</dbReference>
<evidence type="ECO:0000256" key="1">
    <source>
        <dbReference type="ARBA" id="ARBA00010562"/>
    </source>
</evidence>
<dbReference type="AlphaFoldDB" id="A0A0M5MNY6"/>
<reference evidence="3 4" key="1">
    <citation type="submission" date="2015-09" db="EMBL/GenBank/DDBJ databases">
        <title>Complete genome of Psychrobacter urativorans R10.10B.</title>
        <authorList>
            <person name="See-Too W.S."/>
            <person name="Chan K.G."/>
        </authorList>
    </citation>
    <scope>NUCLEOTIDE SEQUENCE [LARGE SCALE GENOMIC DNA]</scope>
    <source>
        <strain evidence="3 4">R10.10B</strain>
        <plasmid evidence="3 4">3</plasmid>
    </source>
</reference>
<dbReference type="EMBL" id="CP012709">
    <property type="protein sequence ID" value="ALF60930.1"/>
    <property type="molecule type" value="Genomic_DNA"/>
</dbReference>
<dbReference type="PANTHER" id="PTHR38781:SF1">
    <property type="entry name" value="ANTITOXIN DINJ-RELATED"/>
    <property type="match status" value="1"/>
</dbReference>
<dbReference type="Pfam" id="PF04221">
    <property type="entry name" value="RelB"/>
    <property type="match status" value="1"/>
</dbReference>
<name>A0A0M5MNY6_9GAMM</name>
<sequence>MTTTNYNIRLEQELKDSAFSVFESYGLTPSQAIKLFLTQVAQTNTVPLSFDYQARANVKTLDEALETKAVMNTVVSQ</sequence>
<keyword evidence="2" id="KW-1277">Toxin-antitoxin system</keyword>
<dbReference type="InterPro" id="IPR013321">
    <property type="entry name" value="Arc_rbn_hlx_hlx"/>
</dbReference>
<protein>
    <recommendedName>
        <fullName evidence="5">Damage-inducible protein J</fullName>
    </recommendedName>
</protein>
<dbReference type="OrthoDB" id="8613542at2"/>
<evidence type="ECO:0000313" key="3">
    <source>
        <dbReference type="EMBL" id="ALF60930.1"/>
    </source>
</evidence>
<dbReference type="Proteomes" id="UP000059847">
    <property type="component" value="Plasmid 3"/>
</dbReference>
<evidence type="ECO:0000256" key="2">
    <source>
        <dbReference type="ARBA" id="ARBA00022649"/>
    </source>
</evidence>
<dbReference type="Gene3D" id="1.10.1220.10">
    <property type="entry name" value="Met repressor-like"/>
    <property type="match status" value="1"/>
</dbReference>
<dbReference type="GO" id="GO:0006355">
    <property type="term" value="P:regulation of DNA-templated transcription"/>
    <property type="evidence" value="ECO:0007669"/>
    <property type="project" value="InterPro"/>
</dbReference>